<organism evidence="2 3">
    <name type="scientific">Symbiodinium microadriaticum</name>
    <name type="common">Dinoflagellate</name>
    <name type="synonym">Zooxanthella microadriatica</name>
    <dbReference type="NCBI Taxonomy" id="2951"/>
    <lineage>
        <taxon>Eukaryota</taxon>
        <taxon>Sar</taxon>
        <taxon>Alveolata</taxon>
        <taxon>Dinophyceae</taxon>
        <taxon>Suessiales</taxon>
        <taxon>Symbiodiniaceae</taxon>
        <taxon>Symbiodinium</taxon>
    </lineage>
</organism>
<dbReference type="Proteomes" id="UP000186817">
    <property type="component" value="Unassembled WGS sequence"/>
</dbReference>
<dbReference type="AlphaFoldDB" id="A0A1Q9EIE1"/>
<evidence type="ECO:0000313" key="3">
    <source>
        <dbReference type="Proteomes" id="UP000186817"/>
    </source>
</evidence>
<dbReference type="OrthoDB" id="443799at2759"/>
<evidence type="ECO:0000313" key="2">
    <source>
        <dbReference type="EMBL" id="OLQ07137.1"/>
    </source>
</evidence>
<comment type="caution">
    <text evidence="2">The sequence shown here is derived from an EMBL/GenBank/DDBJ whole genome shotgun (WGS) entry which is preliminary data.</text>
</comment>
<keyword evidence="3" id="KW-1185">Reference proteome</keyword>
<feature type="region of interest" description="Disordered" evidence="1">
    <location>
        <begin position="974"/>
        <end position="1004"/>
    </location>
</feature>
<dbReference type="EMBL" id="LSRX01000146">
    <property type="protein sequence ID" value="OLQ07137.1"/>
    <property type="molecule type" value="Genomic_DNA"/>
</dbReference>
<gene>
    <name evidence="2" type="ORF">AK812_SmicGene9461</name>
</gene>
<proteinExistence type="predicted"/>
<name>A0A1Q9EIE1_SYMMI</name>
<protein>
    <recommendedName>
        <fullName evidence="4">Reverse transcriptase domain-containing protein</fullName>
    </recommendedName>
</protein>
<sequence>MLKNRCKPVSPLGPRERAVSKNPVLTTDILDEFAGIDHTPLLVDVNILLLPNPKGGMAYDVEAMHTQHGRSVIADIMSLAPKISWATGVDAHVCQLNRYFQDQMRLHFPAQKQRPRHPALSADTWRLLQAKRNLRRSQRFRSRWVARQCLADIFAAWRSCSGRVAGPGLDRIRARQKTADLQASHYGVVMRRLQLKIRASFQADIASFTRQMWREVRQGGPAELARHLRAVLKAGRSYKPPRAAVALNHSGRMLTDPQDVAMLFGRTFAVAEHAQEVDFQTMQADPRADMVTARFLAEQVPPVATLAASFASLKPRRAAGLSRIPPDFYAAAPVGSAIVHSPVVLKLLVRNKAPVLWGGCLSRPLLKPGKAPDDPKSYRAIALQEPAAKAVSKALRPHLCERFESIAMQGVGGARPAFALTIPALTVQAAMSCAHSAKRSISVLFIDGVAAFYATSRESLFRQDRATLEQQLRSGPCSEEVIAAFLAFLPEVGALEAAGVNTATVAALQATLSGTWYTTLPEAKEVFSTEKGTVPGAPLADLLFQYVLQAAILTLDFMLRRSGIAMCVRAQGNEVHAEPCSWLDDLTLLIQAGEAQDLAEATSQAAMLAHQCLHLIGIELNYAANKTEALMIWKGKGSRGARERTLVRDAGLLDIGCFDGKHHYLRCTDEYTHLGSVRASSANAAADLKRRAQLARTIFQPLRVRLLRNTELSIRERCHLLFSTALASYTHGLGTWSLSQAGEWQQFRKEYMKFLRGSVRPLFAVPCKRLDEMQVCALLNALTPVEAFTVCQVRAFSQLVTKGSDFVRAALQLEGVWLHAVREAILRVRAVLKVPALDVFSDVPLAGLWTAWTFDAAGTAGLLRRYRKACVHQRADVATTALAKARLHHKLDGMACTFVKLEETRPLQRSSGCEDCGQLFLTPAACVCQKQFWTPAKLRDHLRNGEKGKMQEVPGYQISHLSCPMRLAYSVSRASPPPETCQRRKASHGTGLRSMESSGSTTAGGTCVAMQLKEEAAHIQMNAGAKRTADLEEVPGYDKAKYPCGR</sequence>
<feature type="compositionally biased region" description="Polar residues" evidence="1">
    <location>
        <begin position="995"/>
        <end position="1004"/>
    </location>
</feature>
<evidence type="ECO:0000256" key="1">
    <source>
        <dbReference type="SAM" id="MobiDB-lite"/>
    </source>
</evidence>
<evidence type="ECO:0008006" key="4">
    <source>
        <dbReference type="Google" id="ProtNLM"/>
    </source>
</evidence>
<accession>A0A1Q9EIE1</accession>
<reference evidence="2 3" key="1">
    <citation type="submission" date="2016-02" db="EMBL/GenBank/DDBJ databases">
        <title>Genome analysis of coral dinoflagellate symbionts highlights evolutionary adaptations to a symbiotic lifestyle.</title>
        <authorList>
            <person name="Aranda M."/>
            <person name="Li Y."/>
            <person name="Liew Y.J."/>
            <person name="Baumgarten S."/>
            <person name="Simakov O."/>
            <person name="Wilson M."/>
            <person name="Piel J."/>
            <person name="Ashoor H."/>
            <person name="Bougouffa S."/>
            <person name="Bajic V.B."/>
            <person name="Ryu T."/>
            <person name="Ravasi T."/>
            <person name="Bayer T."/>
            <person name="Micklem G."/>
            <person name="Kim H."/>
            <person name="Bhak J."/>
            <person name="Lajeunesse T.C."/>
            <person name="Voolstra C.R."/>
        </authorList>
    </citation>
    <scope>NUCLEOTIDE SEQUENCE [LARGE SCALE GENOMIC DNA]</scope>
    <source>
        <strain evidence="2 3">CCMP2467</strain>
    </source>
</reference>